<keyword evidence="7" id="KW-0812">Transmembrane</keyword>
<accession>A0ABD3SH61</accession>
<dbReference type="SMART" id="SM00028">
    <property type="entry name" value="TPR"/>
    <property type="match status" value="2"/>
</dbReference>
<dbReference type="AlphaFoldDB" id="A0ABD3SH61"/>
<reference evidence="8 9" key="1">
    <citation type="submission" date="2024-10" db="EMBL/GenBank/DDBJ databases">
        <title>Updated reference genomes for cyclostephanoid diatoms.</title>
        <authorList>
            <person name="Roberts W.R."/>
            <person name="Alverson A.J."/>
        </authorList>
    </citation>
    <scope>NUCLEOTIDE SEQUENCE [LARGE SCALE GENOMIC DNA]</scope>
    <source>
        <strain evidence="8 9">AJA228-03</strain>
    </source>
</reference>
<feature type="compositionally biased region" description="Basic and acidic residues" evidence="6">
    <location>
        <begin position="160"/>
        <end position="175"/>
    </location>
</feature>
<dbReference type="PROSITE" id="PS50005">
    <property type="entry name" value="TPR"/>
    <property type="match status" value="1"/>
</dbReference>
<dbReference type="EMBL" id="JALLPB020000026">
    <property type="protein sequence ID" value="KAL3823914.1"/>
    <property type="molecule type" value="Genomic_DNA"/>
</dbReference>
<keyword evidence="7" id="KW-1133">Transmembrane helix</keyword>
<dbReference type="SUPFAM" id="SSF48452">
    <property type="entry name" value="TPR-like"/>
    <property type="match status" value="1"/>
</dbReference>
<organism evidence="8 9">
    <name type="scientific">Cyclostephanos tholiformis</name>
    <dbReference type="NCBI Taxonomy" id="382380"/>
    <lineage>
        <taxon>Eukaryota</taxon>
        <taxon>Sar</taxon>
        <taxon>Stramenopiles</taxon>
        <taxon>Ochrophyta</taxon>
        <taxon>Bacillariophyta</taxon>
        <taxon>Coscinodiscophyceae</taxon>
        <taxon>Thalassiosirophycidae</taxon>
        <taxon>Stephanodiscales</taxon>
        <taxon>Stephanodiscaceae</taxon>
        <taxon>Cyclostephanos</taxon>
    </lineage>
</organism>
<feature type="region of interest" description="Disordered" evidence="6">
    <location>
        <begin position="1"/>
        <end position="43"/>
    </location>
</feature>
<keyword evidence="5" id="KW-0802">TPR repeat</keyword>
<comment type="similarity">
    <text evidence="1">Belongs to the protein sulfotransferase family.</text>
</comment>
<dbReference type="SUPFAM" id="SSF52540">
    <property type="entry name" value="P-loop containing nucleoside triphosphate hydrolases"/>
    <property type="match status" value="1"/>
</dbReference>
<comment type="catalytic activity">
    <reaction evidence="4">
        <text>L-tyrosyl-[protein] + 3'-phosphoadenylyl sulfate = O-sulfo-L-tyrosine-[protein] + adenosine 3',5'-bisphosphate + H(+)</text>
        <dbReference type="Rhea" id="RHEA:16801"/>
        <dbReference type="Rhea" id="RHEA-COMP:10136"/>
        <dbReference type="Rhea" id="RHEA-COMP:11688"/>
        <dbReference type="ChEBI" id="CHEBI:15378"/>
        <dbReference type="ChEBI" id="CHEBI:46858"/>
        <dbReference type="ChEBI" id="CHEBI:58339"/>
        <dbReference type="ChEBI" id="CHEBI:58343"/>
        <dbReference type="ChEBI" id="CHEBI:65286"/>
        <dbReference type="EC" id="2.8.2.20"/>
    </reaction>
</comment>
<feature type="compositionally biased region" description="Basic and acidic residues" evidence="6">
    <location>
        <begin position="31"/>
        <end position="43"/>
    </location>
</feature>
<dbReference type="PANTHER" id="PTHR12788">
    <property type="entry name" value="PROTEIN-TYROSINE SULFOTRANSFERASE 2"/>
    <property type="match status" value="1"/>
</dbReference>
<sequence length="898" mass="99633">MVAKAKAPPRPSSSSRISSSSSSSSSSSPPGREDVADREFDNEYDDDRRRRPYAWHVLFLHFLLPSAVLVATSNIDDLTMLRPTRRFTFRPSRSNGEVNGGSAKTVEYDVGGRGGRDDEDDDDGVDGSTMTSISKMTRRTEIPSEEVDASMSKTLSSSSYRREVDDAIRRGEMRRGGGGGKNRGRYDGTSSSTSTPPSPSQRRQLPPRSRRMRSTNEDDGGVGGGGGGGNGNGGGNGVVPNSPQSTELYRRMEANIDRLRSDYARLWPRRRRRRQPDVDEDDDDEYEYEYDGDIWPSPHVVAALRYADYLRHRDSTIHDGGTYRAEAIEVYNLAIRDMEGTWRRRMASGGEEDVRRTGGSGGGGGGDSSSSSSSSTYTGLNRELFLDHDSRSVEGALCAAYTGLGKTYFMSNMFEYAVSSYEGCLSYDPSYLDSLTYRAQASLILGRYAEAGRDYVRVLESDPDRLFVDAVTGLAKVLVAGEDAVSGGWDMLVRLLEGEIPTRTEIYERTRSMMMLSNPPGGGGAGGATAGATKHHADALRRMHHAMFAYHDVKTMNASEAWRHLSRGNEYKLSTVPPFDAEAELERVRRVKGVFQPGFFPAGIGSRTRAPIFVIGFVRSGSTLLERILDSHPLIVGTGEDSVFNGRLDYIRNEIVKASMAGNVAALHDTVRKLADDVVRDMKSRWEAIDAAQRNTRDDDDDDDVGHGVVPPYPTRFADKMLTNYMNVGFIHLLFPNALILHVAREPMDTIFSAFKHDFPPGGLDYTSDFVGLAGLYHSYRDVMRHWDEVLPGRVTHVRYEDMVTDLPKFAPRLMKAAGVPWDPTVLDFHKKKHAVNTLSTTQVRRGLYSHHFEGWKRYEKFLGPLLELVGNEVIYDLKTTLPVSSTDDSETQVSTMQ</sequence>
<dbReference type="Pfam" id="PF13469">
    <property type="entry name" value="Sulfotransfer_3"/>
    <property type="match status" value="1"/>
</dbReference>
<keyword evidence="7" id="KW-0472">Membrane</keyword>
<dbReference type="Gene3D" id="3.40.50.300">
    <property type="entry name" value="P-loop containing nucleotide triphosphate hydrolases"/>
    <property type="match status" value="1"/>
</dbReference>
<dbReference type="GO" id="GO:0005794">
    <property type="term" value="C:Golgi apparatus"/>
    <property type="evidence" value="ECO:0007669"/>
    <property type="project" value="UniProtKB-ARBA"/>
</dbReference>
<dbReference type="EC" id="2.8.2.20" evidence="2"/>
<proteinExistence type="inferred from homology"/>
<dbReference type="Gene3D" id="1.25.40.10">
    <property type="entry name" value="Tetratricopeptide repeat domain"/>
    <property type="match status" value="1"/>
</dbReference>
<evidence type="ECO:0000256" key="7">
    <source>
        <dbReference type="SAM" id="Phobius"/>
    </source>
</evidence>
<feature type="repeat" description="TPR" evidence="5">
    <location>
        <begin position="398"/>
        <end position="431"/>
    </location>
</feature>
<feature type="transmembrane region" description="Helical" evidence="7">
    <location>
        <begin position="53"/>
        <end position="72"/>
    </location>
</feature>
<comment type="caution">
    <text evidence="8">The sequence shown here is derived from an EMBL/GenBank/DDBJ whole genome shotgun (WGS) entry which is preliminary data.</text>
</comment>
<protein>
    <recommendedName>
        <fullName evidence="2">protein-tyrosine sulfotransferase</fullName>
        <ecNumber evidence="2">2.8.2.20</ecNumber>
    </recommendedName>
</protein>
<evidence type="ECO:0000313" key="9">
    <source>
        <dbReference type="Proteomes" id="UP001530377"/>
    </source>
</evidence>
<evidence type="ECO:0000256" key="6">
    <source>
        <dbReference type="SAM" id="MobiDB-lite"/>
    </source>
</evidence>
<evidence type="ECO:0000313" key="8">
    <source>
        <dbReference type="EMBL" id="KAL3823914.1"/>
    </source>
</evidence>
<dbReference type="InterPro" id="IPR019734">
    <property type="entry name" value="TPR_rpt"/>
</dbReference>
<dbReference type="PANTHER" id="PTHR12788:SF10">
    <property type="entry name" value="PROTEIN-TYROSINE SULFOTRANSFERASE"/>
    <property type="match status" value="1"/>
</dbReference>
<evidence type="ECO:0000256" key="1">
    <source>
        <dbReference type="ARBA" id="ARBA00009988"/>
    </source>
</evidence>
<feature type="compositionally biased region" description="Low complexity" evidence="6">
    <location>
        <begin position="187"/>
        <end position="207"/>
    </location>
</feature>
<dbReference type="InterPro" id="IPR011990">
    <property type="entry name" value="TPR-like_helical_dom_sf"/>
</dbReference>
<evidence type="ECO:0000256" key="5">
    <source>
        <dbReference type="PROSITE-ProRule" id="PRU00339"/>
    </source>
</evidence>
<name>A0ABD3SH61_9STRA</name>
<dbReference type="InterPro" id="IPR027417">
    <property type="entry name" value="P-loop_NTPase"/>
</dbReference>
<evidence type="ECO:0000256" key="4">
    <source>
        <dbReference type="ARBA" id="ARBA00048460"/>
    </source>
</evidence>
<dbReference type="Proteomes" id="UP001530377">
    <property type="component" value="Unassembled WGS sequence"/>
</dbReference>
<dbReference type="InterPro" id="IPR026634">
    <property type="entry name" value="TPST-like"/>
</dbReference>
<feature type="region of interest" description="Disordered" evidence="6">
    <location>
        <begin position="346"/>
        <end position="376"/>
    </location>
</feature>
<gene>
    <name evidence="8" type="ORF">ACHAXA_007885</name>
</gene>
<keyword evidence="9" id="KW-1185">Reference proteome</keyword>
<feature type="compositionally biased region" description="Gly residues" evidence="6">
    <location>
        <begin position="358"/>
        <end position="367"/>
    </location>
</feature>
<feature type="region of interest" description="Disordered" evidence="6">
    <location>
        <begin position="90"/>
        <end position="244"/>
    </location>
</feature>
<evidence type="ECO:0000256" key="3">
    <source>
        <dbReference type="ARBA" id="ARBA00022679"/>
    </source>
</evidence>
<dbReference type="GO" id="GO:0008476">
    <property type="term" value="F:protein-tyrosine sulfotransferase activity"/>
    <property type="evidence" value="ECO:0007669"/>
    <property type="project" value="UniProtKB-EC"/>
</dbReference>
<evidence type="ECO:0000256" key="2">
    <source>
        <dbReference type="ARBA" id="ARBA00013262"/>
    </source>
</evidence>
<feature type="compositionally biased region" description="Low complexity" evidence="6">
    <location>
        <begin position="12"/>
        <end position="30"/>
    </location>
</feature>
<keyword evidence="3" id="KW-0808">Transferase</keyword>
<feature type="compositionally biased region" description="Gly residues" evidence="6">
    <location>
        <begin position="221"/>
        <end position="237"/>
    </location>
</feature>